<comment type="caution">
    <text evidence="1">The sequence shown here is derived from an EMBL/GenBank/DDBJ whole genome shotgun (WGS) entry which is preliminary data.</text>
</comment>
<dbReference type="Proteomes" id="UP000194003">
    <property type="component" value="Unassembled WGS sequence"/>
</dbReference>
<proteinExistence type="predicted"/>
<keyword evidence="2" id="KW-1185">Reference proteome</keyword>
<dbReference type="RefSeq" id="WP_085441813.1">
    <property type="nucleotide sequence ID" value="NZ_LVJN01000018.1"/>
</dbReference>
<sequence>MFTPMKTTPVAVVTSDAQTEWGSDFSTPIHTQEILQFVERLEQLNGRLRGGESSLLALSDIAATLDQLALEARLYGHEELSNFCRIGRDGFYAAAQRVGRLGASVRGVLIQHLGMIRALIDSDADQGREDRARIVKALAGI</sequence>
<name>A0A1Y2K690_9PROT</name>
<evidence type="ECO:0000313" key="2">
    <source>
        <dbReference type="Proteomes" id="UP000194003"/>
    </source>
</evidence>
<accession>A0A1Y2K690</accession>
<gene>
    <name evidence="1" type="ORF">MAIT1_03340</name>
</gene>
<reference evidence="1 2" key="1">
    <citation type="journal article" date="2016" name="BMC Genomics">
        <title>Combined genomic and structural analyses of a cultured magnetotactic bacterium reveals its niche adaptation to a dynamic environment.</title>
        <authorList>
            <person name="Araujo A.C."/>
            <person name="Morillo V."/>
            <person name="Cypriano J."/>
            <person name="Teixeira L.C."/>
            <person name="Leao P."/>
            <person name="Lyra S."/>
            <person name="Almeida L.G."/>
            <person name="Bazylinski D.A."/>
            <person name="Vasconcellos A.T."/>
            <person name="Abreu F."/>
            <person name="Lins U."/>
        </authorList>
    </citation>
    <scope>NUCLEOTIDE SEQUENCE [LARGE SCALE GENOMIC DNA]</scope>
    <source>
        <strain evidence="1 2">IT-1</strain>
    </source>
</reference>
<evidence type="ECO:0000313" key="1">
    <source>
        <dbReference type="EMBL" id="OSM05181.1"/>
    </source>
</evidence>
<dbReference type="AlphaFoldDB" id="A0A1Y2K690"/>
<dbReference type="EMBL" id="LVJN01000018">
    <property type="protein sequence ID" value="OSM05181.1"/>
    <property type="molecule type" value="Genomic_DNA"/>
</dbReference>
<organism evidence="1 2">
    <name type="scientific">Magnetofaba australis IT-1</name>
    <dbReference type="NCBI Taxonomy" id="1434232"/>
    <lineage>
        <taxon>Bacteria</taxon>
        <taxon>Pseudomonadati</taxon>
        <taxon>Pseudomonadota</taxon>
        <taxon>Magnetococcia</taxon>
        <taxon>Magnetococcales</taxon>
        <taxon>Magnetococcaceae</taxon>
        <taxon>Magnetofaba</taxon>
    </lineage>
</organism>
<protein>
    <submittedName>
        <fullName evidence="1">Uncharacterized protein</fullName>
    </submittedName>
</protein>